<dbReference type="EMBL" id="DUAV01000020">
    <property type="protein sequence ID" value="HIG63293.1"/>
    <property type="molecule type" value="Genomic_DNA"/>
</dbReference>
<dbReference type="Gene3D" id="2.60.40.10">
    <property type="entry name" value="Immunoglobulins"/>
    <property type="match status" value="1"/>
</dbReference>
<evidence type="ECO:0008006" key="5">
    <source>
        <dbReference type="Google" id="ProtNLM"/>
    </source>
</evidence>
<reference evidence="4" key="1">
    <citation type="journal article" date="2019" name="bioRxiv">
        <title>Genome diversification in globally distributed novel marine Proteobacteria is linked to environmental adaptation.</title>
        <authorList>
            <person name="Zhou Z."/>
            <person name="Tran P.Q."/>
            <person name="Kieft K."/>
            <person name="Anantharaman K."/>
        </authorList>
    </citation>
    <scope>NUCLEOTIDE SEQUENCE [LARGE SCALE GENOMIC DNA]</scope>
</reference>
<dbReference type="AlphaFoldDB" id="A0A7C7ZEW3"/>
<organism evidence="3 4">
    <name type="scientific">Marine Group III euryarchaeote</name>
    <dbReference type="NCBI Taxonomy" id="2173149"/>
    <lineage>
        <taxon>Archaea</taxon>
        <taxon>Methanobacteriati</taxon>
        <taxon>Thermoplasmatota</taxon>
        <taxon>Thermoplasmata</taxon>
        <taxon>Candidatus Thermoprofundales</taxon>
    </lineage>
</organism>
<evidence type="ECO:0000256" key="1">
    <source>
        <dbReference type="SAM" id="MobiDB-lite"/>
    </source>
</evidence>
<feature type="compositionally biased region" description="Acidic residues" evidence="1">
    <location>
        <begin position="842"/>
        <end position="856"/>
    </location>
</feature>
<evidence type="ECO:0000256" key="2">
    <source>
        <dbReference type="SAM" id="Phobius"/>
    </source>
</evidence>
<dbReference type="PANTHER" id="PTHR39198:SF1">
    <property type="entry name" value="ALPHA-GALACTOSIDASE NEW3 DOMAIN-CONTAINING PROTEIN"/>
    <property type="match status" value="1"/>
</dbReference>
<keyword evidence="2" id="KW-1133">Transmembrane helix</keyword>
<proteinExistence type="predicted"/>
<feature type="region of interest" description="Disordered" evidence="1">
    <location>
        <begin position="842"/>
        <end position="876"/>
    </location>
</feature>
<keyword evidence="2" id="KW-0472">Membrane</keyword>
<keyword evidence="2" id="KW-0812">Transmembrane</keyword>
<gene>
    <name evidence="3" type="ORF">EYQ16_02080</name>
</gene>
<evidence type="ECO:0000313" key="3">
    <source>
        <dbReference type="EMBL" id="HIG63293.1"/>
    </source>
</evidence>
<dbReference type="Proteomes" id="UP000589516">
    <property type="component" value="Unassembled WGS sequence"/>
</dbReference>
<comment type="caution">
    <text evidence="3">The sequence shown here is derived from an EMBL/GenBank/DDBJ whole genome shotgun (WGS) entry which is preliminary data.</text>
</comment>
<feature type="transmembrane region" description="Helical" evidence="2">
    <location>
        <begin position="819"/>
        <end position="838"/>
    </location>
</feature>
<feature type="region of interest" description="Disordered" evidence="1">
    <location>
        <begin position="367"/>
        <end position="398"/>
    </location>
</feature>
<feature type="compositionally biased region" description="Polar residues" evidence="1">
    <location>
        <begin position="367"/>
        <end position="395"/>
    </location>
</feature>
<protein>
    <recommendedName>
        <fullName evidence="5">Alpha-galactosidase NEW3 domain-containing protein</fullName>
    </recommendedName>
</protein>
<evidence type="ECO:0000313" key="4">
    <source>
        <dbReference type="Proteomes" id="UP000589516"/>
    </source>
</evidence>
<name>A0A7C7ZEW3_9ARCH</name>
<sequence>MNRAIAFLVAGLMLLQAAAWLPASAEEIEGQAHEVGLYLWSESGEGKLHTWTTGDHGSDGTTVSIPSGSSLFFALHQPLRTDLPVGSYNAPERGFFIELYVNTAVFQSSHLNIKVRDGTSPTGGAILASGEMDVSGGIGNPSSDDQEDEELYWEDSLGPSYTFDSGHYIVVELENDGGSDVNLGLDTGTDGDTPSKLVVKTNPVRDITVLTEAFNLETSDDDDRQATDRFEPNLPAELARAFFSGTALNAFGAYDVASIRVQVDDPDGEELLDSELAPTDRGDGSGTVEFDDITWNYNDLDQPGAQQTGSGAYTVRVSAVDQQDHGYWVELQVEMDEYGVYLWTDERQQSVAVGGSVSYQLTVRNSGDSSDSFDLQPSDTSSNWTVEPQSWSSGNLAPGGTETVTFSVSVADSTEMVGRYATVSILATSQNSPSSQKQTFDLETKTVVGAEFMVGLYFEEGTQHVTSSEVDAVAGNWNDFGLRIANLGQATDSIDLSATGMLPDWDVEFEYDGERDSGITINGLPREEDGEHVANVTVWVRPAEGGDADTSTIQLKGTSQGNTTKTSTATLEVSRTFGLSLNVAGGGSTIYANLQPGGTQTVHLSLFSAVEGDRDVQLYVENLPSGWSALYKDQGETVPNGQVTISEGESMPLDLLVTAGNSATYQEGGYPVVAVAEDLHDSTARGRQELTFNIALQDDMFQVTAAKYRAAIEPGGSYEFTLELHNPLNADDTYQLQAPSVPQGWQVSFPDGNSIAVVASRSGEATVRITASDEVRHGDSEKILVTITSSVTSHRVEKTLTLEVEQGFGGRLTATLGDLWYVFVLLGLVMAVGAAMYYRSEEWDDEEWEDEEDDESASASPLPAVESSGDDWDDWD</sequence>
<accession>A0A7C7ZEW3</accession>
<dbReference type="InterPro" id="IPR013783">
    <property type="entry name" value="Ig-like_fold"/>
</dbReference>
<dbReference type="PANTHER" id="PTHR39198">
    <property type="entry name" value="HYPOTHETICAL MEMBRANE PROTEIN, CONSERVED"/>
    <property type="match status" value="1"/>
</dbReference>